<dbReference type="PaxDb" id="35128-Thapsdraft890"/>
<feature type="compositionally biased region" description="Low complexity" evidence="2">
    <location>
        <begin position="119"/>
        <end position="137"/>
    </location>
</feature>
<dbReference type="Proteomes" id="UP000001449">
    <property type="component" value="Unassembled WGS sequence"/>
</dbReference>
<name>B8LEJ6_THAPS</name>
<dbReference type="InParanoid" id="B8LEJ6"/>
<protein>
    <submittedName>
        <fullName evidence="3">Uncharacterized protein</fullName>
    </submittedName>
</protein>
<reference evidence="3 4" key="1">
    <citation type="journal article" date="2004" name="Science">
        <title>The genome of the diatom Thalassiosira pseudonana: ecology, evolution, and metabolism.</title>
        <authorList>
            <person name="Armbrust E.V."/>
            <person name="Berges J.A."/>
            <person name="Bowler C."/>
            <person name="Green B.R."/>
            <person name="Martinez D."/>
            <person name="Putnam N.H."/>
            <person name="Zhou S."/>
            <person name="Allen A.E."/>
            <person name="Apt K.E."/>
            <person name="Bechner M."/>
            <person name="Brzezinski M.A."/>
            <person name="Chaal B.K."/>
            <person name="Chiovitti A."/>
            <person name="Davis A.K."/>
            <person name="Demarest M.S."/>
            <person name="Detter J.C."/>
            <person name="Glavina T."/>
            <person name="Goodstein D."/>
            <person name="Hadi M.Z."/>
            <person name="Hellsten U."/>
            <person name="Hildebrand M."/>
            <person name="Jenkins B.D."/>
            <person name="Jurka J."/>
            <person name="Kapitonov V.V."/>
            <person name="Kroger N."/>
            <person name="Lau W.W."/>
            <person name="Lane T.W."/>
            <person name="Larimer F.W."/>
            <person name="Lippmeier J.C."/>
            <person name="Lucas S."/>
            <person name="Medina M."/>
            <person name="Montsant A."/>
            <person name="Obornik M."/>
            <person name="Parker M.S."/>
            <person name="Palenik B."/>
            <person name="Pazour G.J."/>
            <person name="Richardson P.M."/>
            <person name="Rynearson T.A."/>
            <person name="Saito M.A."/>
            <person name="Schwartz D.C."/>
            <person name="Thamatrakoln K."/>
            <person name="Valentin K."/>
            <person name="Vardi A."/>
            <person name="Wilkerson F.P."/>
            <person name="Rokhsar D.S."/>
        </authorList>
    </citation>
    <scope>NUCLEOTIDE SEQUENCE [LARGE SCALE GENOMIC DNA]</scope>
    <source>
        <strain evidence="3 4">CCMP1335</strain>
    </source>
</reference>
<dbReference type="GeneID" id="7446019"/>
<dbReference type="KEGG" id="tps:THAPSDRAFT_bd890"/>
<accession>B8LEJ6</accession>
<dbReference type="HOGENOM" id="CLU_541434_0_0_1"/>
<feature type="compositionally biased region" description="Low complexity" evidence="2">
    <location>
        <begin position="26"/>
        <end position="42"/>
    </location>
</feature>
<reference evidence="3 4" key="2">
    <citation type="journal article" date="2008" name="Nature">
        <title>The Phaeodactylum genome reveals the evolutionary history of diatom genomes.</title>
        <authorList>
            <person name="Bowler C."/>
            <person name="Allen A.E."/>
            <person name="Badger J.H."/>
            <person name="Grimwood J."/>
            <person name="Jabbari K."/>
            <person name="Kuo A."/>
            <person name="Maheswari U."/>
            <person name="Martens C."/>
            <person name="Maumus F."/>
            <person name="Otillar R.P."/>
            <person name="Rayko E."/>
            <person name="Salamov A."/>
            <person name="Vandepoele K."/>
            <person name="Beszteri B."/>
            <person name="Gruber A."/>
            <person name="Heijde M."/>
            <person name="Katinka M."/>
            <person name="Mock T."/>
            <person name="Valentin K."/>
            <person name="Verret F."/>
            <person name="Berges J.A."/>
            <person name="Brownlee C."/>
            <person name="Cadoret J.P."/>
            <person name="Chiovitti A."/>
            <person name="Choi C.J."/>
            <person name="Coesel S."/>
            <person name="De Martino A."/>
            <person name="Detter J.C."/>
            <person name="Durkin C."/>
            <person name="Falciatore A."/>
            <person name="Fournet J."/>
            <person name="Haruta M."/>
            <person name="Huysman M.J."/>
            <person name="Jenkins B.D."/>
            <person name="Jiroutova K."/>
            <person name="Jorgensen R.E."/>
            <person name="Joubert Y."/>
            <person name="Kaplan A."/>
            <person name="Kroger N."/>
            <person name="Kroth P.G."/>
            <person name="La Roche J."/>
            <person name="Lindquist E."/>
            <person name="Lommer M."/>
            <person name="Martin-Jezequel V."/>
            <person name="Lopez P.J."/>
            <person name="Lucas S."/>
            <person name="Mangogna M."/>
            <person name="McGinnis K."/>
            <person name="Medlin L.K."/>
            <person name="Montsant A."/>
            <person name="Oudot-Le Secq M.P."/>
            <person name="Napoli C."/>
            <person name="Obornik M."/>
            <person name="Parker M.S."/>
            <person name="Petit J.L."/>
            <person name="Porcel B.M."/>
            <person name="Poulsen N."/>
            <person name="Robison M."/>
            <person name="Rychlewski L."/>
            <person name="Rynearson T.A."/>
            <person name="Schmutz J."/>
            <person name="Shapiro H."/>
            <person name="Siaut M."/>
            <person name="Stanley M."/>
            <person name="Sussman M.R."/>
            <person name="Taylor A.R."/>
            <person name="Vardi A."/>
            <person name="von Dassow P."/>
            <person name="Vyverman W."/>
            <person name="Willis A."/>
            <person name="Wyrwicz L.S."/>
            <person name="Rokhsar D.S."/>
            <person name="Weissenbach J."/>
            <person name="Armbrust E.V."/>
            <person name="Green B.R."/>
            <person name="Van de Peer Y."/>
            <person name="Grigoriev I.V."/>
        </authorList>
    </citation>
    <scope>NUCLEOTIDE SEQUENCE [LARGE SCALE GENOMIC DNA]</scope>
    <source>
        <strain evidence="3 4">CCMP1335</strain>
    </source>
</reference>
<keyword evidence="4" id="KW-1185">Reference proteome</keyword>
<feature type="compositionally biased region" description="Polar residues" evidence="2">
    <location>
        <begin position="1"/>
        <end position="12"/>
    </location>
</feature>
<organism evidence="3 4">
    <name type="scientific">Thalassiosira pseudonana</name>
    <name type="common">Marine diatom</name>
    <name type="synonym">Cyclotella nana</name>
    <dbReference type="NCBI Taxonomy" id="35128"/>
    <lineage>
        <taxon>Eukaryota</taxon>
        <taxon>Sar</taxon>
        <taxon>Stramenopiles</taxon>
        <taxon>Ochrophyta</taxon>
        <taxon>Bacillariophyta</taxon>
        <taxon>Coscinodiscophyceae</taxon>
        <taxon>Thalassiosirophycidae</taxon>
        <taxon>Thalassiosirales</taxon>
        <taxon>Thalassiosiraceae</taxon>
        <taxon>Thalassiosira</taxon>
    </lineage>
</organism>
<dbReference type="EMBL" id="DS999441">
    <property type="protein sequence ID" value="EED86259.1"/>
    <property type="molecule type" value="Genomic_DNA"/>
</dbReference>
<gene>
    <name evidence="3" type="ORF">THAPSDRAFT_bd890</name>
</gene>
<proteinExistence type="predicted"/>
<dbReference type="AlphaFoldDB" id="B8LEJ6"/>
<evidence type="ECO:0000256" key="2">
    <source>
        <dbReference type="SAM" id="MobiDB-lite"/>
    </source>
</evidence>
<feature type="compositionally biased region" description="Polar residues" evidence="2">
    <location>
        <begin position="153"/>
        <end position="173"/>
    </location>
</feature>
<sequence>MIDTPNNASSTDEQVRLPLVPRGDTDNSVAADAAVENVNANDGRNVSTSSKTLPVKSSGYGRRGNSSKPPLVVGSPARFNGVDNSKSSKNKMNKNGRSRRSPSPARAMKYPSGGGASNGTAKNIAAGSAAKKGGNNKRSPAAFRDGSNKRQHLNNGQIGSPTFASNDKNASTSNEKDYLIDPTPVKEARKMIATGRMSLSLVAEGGADDVLPFANTDGTEVVVARNANGGGGFASPINNSINKSPMSYSKALSKGLTPINIRSSNKRGGRTPLTKKALFGGGGGVNDSIVEGELNNLFAGFENASFSETRSFSNTIFSTESKISTSQIKQHLEPKSSGEKQWEIRKRLEYKEKELKKLRQLCNALLEGKDEFVAGAISVEGRLRESIARVRGLVGQIIEGKATAEQQWKEEQSKTSTLQQQIQYLRQERDQYKAKSDTLQMEYGNTKYDYQQLQQTHTQTCIKLGVLQSQVDETNKQAEAARRNASNAESTIADAVKEAEARMA</sequence>
<dbReference type="RefSeq" id="XP_002297442.1">
    <property type="nucleotide sequence ID" value="XM_002297406.1"/>
</dbReference>
<feature type="coiled-coil region" evidence="1">
    <location>
        <begin position="415"/>
        <end position="498"/>
    </location>
</feature>
<evidence type="ECO:0000313" key="4">
    <source>
        <dbReference type="Proteomes" id="UP000001449"/>
    </source>
</evidence>
<feature type="region of interest" description="Disordered" evidence="2">
    <location>
        <begin position="1"/>
        <end position="182"/>
    </location>
</feature>
<feature type="non-terminal residue" evidence="3">
    <location>
        <position position="504"/>
    </location>
</feature>
<evidence type="ECO:0000313" key="3">
    <source>
        <dbReference type="EMBL" id="EED86259.1"/>
    </source>
</evidence>
<feature type="compositionally biased region" description="Basic residues" evidence="2">
    <location>
        <begin position="88"/>
        <end position="100"/>
    </location>
</feature>
<keyword evidence="1" id="KW-0175">Coiled coil</keyword>
<evidence type="ECO:0000256" key="1">
    <source>
        <dbReference type="SAM" id="Coils"/>
    </source>
</evidence>